<reference evidence="2 3" key="1">
    <citation type="submission" date="2014-11" db="EMBL/GenBank/DDBJ databases">
        <title>Genomics and ecophysiology of heterotrophic nitrogen fixing bacteria isolated from estuarine surface water.</title>
        <authorList>
            <person name="Bentzon-Tilia M."/>
            <person name="Severin I."/>
            <person name="Hansen L.H."/>
            <person name="Riemann L."/>
        </authorList>
    </citation>
    <scope>NUCLEOTIDE SEQUENCE [LARGE SCALE GENOMIC DNA]</scope>
    <source>
        <strain evidence="2 3">BAL398</strain>
    </source>
</reference>
<evidence type="ECO:0000259" key="1">
    <source>
        <dbReference type="Pfam" id="PF01755"/>
    </source>
</evidence>
<accession>A0A0D7F197</accession>
<gene>
    <name evidence="2" type="ORF">OO17_06065</name>
</gene>
<dbReference type="InterPro" id="IPR002654">
    <property type="entry name" value="Glyco_trans_25"/>
</dbReference>
<dbReference type="PATRIC" id="fig|1076.23.peg.364"/>
<protein>
    <recommendedName>
        <fullName evidence="1">Glycosyl transferase family 25 domain-containing protein</fullName>
    </recommendedName>
</protein>
<organism evidence="2 3">
    <name type="scientific">Rhodopseudomonas palustris</name>
    <dbReference type="NCBI Taxonomy" id="1076"/>
    <lineage>
        <taxon>Bacteria</taxon>
        <taxon>Pseudomonadati</taxon>
        <taxon>Pseudomonadota</taxon>
        <taxon>Alphaproteobacteria</taxon>
        <taxon>Hyphomicrobiales</taxon>
        <taxon>Nitrobacteraceae</taxon>
        <taxon>Rhodopseudomonas</taxon>
    </lineage>
</organism>
<dbReference type="EMBL" id="JXXE01000117">
    <property type="protein sequence ID" value="KIZ46844.1"/>
    <property type="molecule type" value="Genomic_DNA"/>
</dbReference>
<evidence type="ECO:0000313" key="3">
    <source>
        <dbReference type="Proteomes" id="UP000032515"/>
    </source>
</evidence>
<evidence type="ECO:0000313" key="2">
    <source>
        <dbReference type="EMBL" id="KIZ46844.1"/>
    </source>
</evidence>
<dbReference type="Pfam" id="PF01755">
    <property type="entry name" value="Glyco_transf_25"/>
    <property type="match status" value="1"/>
</dbReference>
<proteinExistence type="predicted"/>
<name>A0A0D7F197_RHOPL</name>
<feature type="domain" description="Glycosyl transferase family 25" evidence="1">
    <location>
        <begin position="3"/>
        <end position="109"/>
    </location>
</feature>
<comment type="caution">
    <text evidence="2">The sequence shown here is derived from an EMBL/GenBank/DDBJ whole genome shotgun (WGS) entry which is preliminary data.</text>
</comment>
<dbReference type="CDD" id="cd06532">
    <property type="entry name" value="Glyco_transf_25"/>
    <property type="match status" value="1"/>
</dbReference>
<dbReference type="Proteomes" id="UP000032515">
    <property type="component" value="Unassembled WGS sequence"/>
</dbReference>
<sequence>MPMLPAYVIHAKSLPERTDHIQRELDRAGIAFEWVLDFDADEIPSDVDQAYFAEGADLTLRQKSCALKHICAMQRIRERDQDLALVFEDDAQLVPDFVARLKLVLADAERWPRPRILHLGAATNFYTPAAQLRPGQLVYPGNRVRNMEAYVLGAAEAEARLDWIARHPMHEPIDIVFNTGDPAMGIPFLWPEPPLAEQGSLNGAFKSSLDRKGHGQTRLRIQFAVQKFRRRYLKRLLKLR</sequence>
<dbReference type="AlphaFoldDB" id="A0A0D7F197"/>